<organism evidence="1 2">
    <name type="scientific">Avena sativa</name>
    <name type="common">Oat</name>
    <dbReference type="NCBI Taxonomy" id="4498"/>
    <lineage>
        <taxon>Eukaryota</taxon>
        <taxon>Viridiplantae</taxon>
        <taxon>Streptophyta</taxon>
        <taxon>Embryophyta</taxon>
        <taxon>Tracheophyta</taxon>
        <taxon>Spermatophyta</taxon>
        <taxon>Magnoliopsida</taxon>
        <taxon>Liliopsida</taxon>
        <taxon>Poales</taxon>
        <taxon>Poaceae</taxon>
        <taxon>BOP clade</taxon>
        <taxon>Pooideae</taxon>
        <taxon>Poodae</taxon>
        <taxon>Poeae</taxon>
        <taxon>Poeae Chloroplast Group 1 (Aveneae type)</taxon>
        <taxon>Aveninae</taxon>
        <taxon>Avena</taxon>
    </lineage>
</organism>
<dbReference type="Proteomes" id="UP001732700">
    <property type="component" value="Chromosome 7C"/>
</dbReference>
<reference evidence="1" key="2">
    <citation type="submission" date="2025-09" db="UniProtKB">
        <authorList>
            <consortium name="EnsemblPlants"/>
        </authorList>
    </citation>
    <scope>IDENTIFICATION</scope>
</reference>
<sequence length="189" mass="22259">MDNSWRIGKTPPSYIHKHGHTPYVNGNLHKLTESDKDVDSKILVFSLEKETWTVMTLPDHPRIPQAGIYCWHIELREIKGLLCFICCIQNKSIDIWMLRDYGNKVWSKDFVIDMTLPRAMPDGLSFQIRDNYGYFPLNVTSDGRILLQMNVMYDRWFYYDPRDRTVQQTDHKGVYTTLYAEDLVQISGF</sequence>
<keyword evidence="2" id="KW-1185">Reference proteome</keyword>
<name>A0ACD6A1X4_AVESA</name>
<reference evidence="1" key="1">
    <citation type="submission" date="2021-05" db="EMBL/GenBank/DDBJ databases">
        <authorList>
            <person name="Scholz U."/>
            <person name="Mascher M."/>
            <person name="Fiebig A."/>
        </authorList>
    </citation>
    <scope>NUCLEOTIDE SEQUENCE [LARGE SCALE GENOMIC DNA]</scope>
</reference>
<dbReference type="EnsemblPlants" id="AVESA.00010b.r2.7CG0657490.1">
    <property type="protein sequence ID" value="AVESA.00010b.r2.7CG0657490.1.CDS.1"/>
    <property type="gene ID" value="AVESA.00010b.r2.7CG0657490"/>
</dbReference>
<accession>A0ACD6A1X4</accession>
<evidence type="ECO:0000313" key="2">
    <source>
        <dbReference type="Proteomes" id="UP001732700"/>
    </source>
</evidence>
<proteinExistence type="predicted"/>
<evidence type="ECO:0000313" key="1">
    <source>
        <dbReference type="EnsemblPlants" id="AVESA.00010b.r2.7CG0657490.1.CDS.1"/>
    </source>
</evidence>
<protein>
    <submittedName>
        <fullName evidence="1">Uncharacterized protein</fullName>
    </submittedName>
</protein>